<dbReference type="EMBL" id="MT143909">
    <property type="protein sequence ID" value="QJH92656.1"/>
    <property type="molecule type" value="Genomic_DNA"/>
</dbReference>
<reference evidence="1" key="1">
    <citation type="submission" date="2020-03" db="EMBL/GenBank/DDBJ databases">
        <title>The deep terrestrial virosphere.</title>
        <authorList>
            <person name="Holmfeldt K."/>
            <person name="Nilsson E."/>
            <person name="Simone D."/>
            <person name="Lopez-Fernandez M."/>
            <person name="Wu X."/>
            <person name="de Brujin I."/>
            <person name="Lundin D."/>
            <person name="Andersson A."/>
            <person name="Bertilsson S."/>
            <person name="Dopson M."/>
        </authorList>
    </citation>
    <scope>NUCLEOTIDE SEQUENCE</scope>
    <source>
        <strain evidence="4">MM171A02658</strain>
        <strain evidence="3">MM171B01072</strain>
        <strain evidence="1">MM415A01300</strain>
        <strain evidence="2">MM415B04479</strain>
    </source>
</reference>
<dbReference type="EMBL" id="MT143806">
    <property type="protein sequence ID" value="QJB02775.1"/>
    <property type="molecule type" value="Genomic_DNA"/>
</dbReference>
<dbReference type="EMBL" id="MT143095">
    <property type="protein sequence ID" value="QJA92775.1"/>
    <property type="molecule type" value="Genomic_DNA"/>
</dbReference>
<evidence type="ECO:0000313" key="2">
    <source>
        <dbReference type="EMBL" id="QJA92775.1"/>
    </source>
</evidence>
<proteinExistence type="predicted"/>
<organism evidence="1">
    <name type="scientific">viral metagenome</name>
    <dbReference type="NCBI Taxonomy" id="1070528"/>
    <lineage>
        <taxon>unclassified sequences</taxon>
        <taxon>metagenomes</taxon>
        <taxon>organismal metagenomes</taxon>
    </lineage>
</organism>
<evidence type="ECO:0000313" key="1">
    <source>
        <dbReference type="EMBL" id="QJA77461.1"/>
    </source>
</evidence>
<evidence type="ECO:0000313" key="4">
    <source>
        <dbReference type="EMBL" id="QJH92656.1"/>
    </source>
</evidence>
<sequence length="54" mass="6227">MKAKKNRTYRVWFRNGGAILVNATDFAEAEKLTLEKNKDENGSIIKIEDITTRK</sequence>
<name>A0A6M3K669_9ZZZZ</name>
<accession>A0A6M3K669</accession>
<dbReference type="EMBL" id="MT142284">
    <property type="protein sequence ID" value="QJA77461.1"/>
    <property type="molecule type" value="Genomic_DNA"/>
</dbReference>
<evidence type="ECO:0000313" key="3">
    <source>
        <dbReference type="EMBL" id="QJB02775.1"/>
    </source>
</evidence>
<dbReference type="AlphaFoldDB" id="A0A6M3K669"/>
<protein>
    <submittedName>
        <fullName evidence="1">Uncharacterized protein</fullName>
    </submittedName>
</protein>
<gene>
    <name evidence="4" type="ORF">MM171A02658_0005</name>
    <name evidence="3" type="ORF">MM171B01072_0018</name>
    <name evidence="1" type="ORF">MM415A01300_0006</name>
    <name evidence="2" type="ORF">MM415B04479_0007</name>
</gene>